<evidence type="ECO:0000256" key="2">
    <source>
        <dbReference type="ARBA" id="ARBA00022692"/>
    </source>
</evidence>
<comment type="subcellular location">
    <subcellularLocation>
        <location evidence="1">Membrane</location>
        <topology evidence="1">Multi-pass membrane protein</topology>
    </subcellularLocation>
</comment>
<dbReference type="OrthoDB" id="771485at2"/>
<organism evidence="5 6">
    <name type="scientific">Mucilaginibacter gotjawali</name>
    <dbReference type="NCBI Taxonomy" id="1550579"/>
    <lineage>
        <taxon>Bacteria</taxon>
        <taxon>Pseudomonadati</taxon>
        <taxon>Bacteroidota</taxon>
        <taxon>Sphingobacteriia</taxon>
        <taxon>Sphingobacteriales</taxon>
        <taxon>Sphingobacteriaceae</taxon>
        <taxon>Mucilaginibacter</taxon>
    </lineage>
</organism>
<dbReference type="EMBL" id="AP017313">
    <property type="protein sequence ID" value="BAU54543.1"/>
    <property type="molecule type" value="Genomic_DNA"/>
</dbReference>
<keyword evidence="6" id="KW-1185">Reference proteome</keyword>
<dbReference type="GO" id="GO:0016020">
    <property type="term" value="C:membrane"/>
    <property type="evidence" value="ECO:0007669"/>
    <property type="project" value="UniProtKB-SubCell"/>
</dbReference>
<dbReference type="InterPro" id="IPR007267">
    <property type="entry name" value="GtrA_DPMS_TM"/>
</dbReference>
<proteinExistence type="predicted"/>
<protein>
    <submittedName>
        <fullName evidence="5">GtrA-like protein</fullName>
    </submittedName>
</protein>
<accession>A0A0X8X3P7</accession>
<evidence type="ECO:0000256" key="1">
    <source>
        <dbReference type="ARBA" id="ARBA00004141"/>
    </source>
</evidence>
<evidence type="ECO:0000313" key="6">
    <source>
        <dbReference type="Proteomes" id="UP000218263"/>
    </source>
</evidence>
<keyword evidence="4" id="KW-0472">Membrane</keyword>
<evidence type="ECO:0000313" key="5">
    <source>
        <dbReference type="EMBL" id="BAU54543.1"/>
    </source>
</evidence>
<dbReference type="Proteomes" id="UP000218263">
    <property type="component" value="Chromosome"/>
</dbReference>
<reference evidence="5 6" key="1">
    <citation type="submission" date="2015-12" db="EMBL/GenBank/DDBJ databases">
        <title>Genome sequence of Mucilaginibacter gotjawali.</title>
        <authorList>
            <person name="Lee J.S."/>
            <person name="Lee K.C."/>
            <person name="Kim K.K."/>
            <person name="Lee B.W."/>
        </authorList>
    </citation>
    <scope>NUCLEOTIDE SEQUENCE [LARGE SCALE GENOMIC DNA]</scope>
    <source>
        <strain evidence="5 6">SA3-7</strain>
    </source>
</reference>
<evidence type="ECO:0000256" key="3">
    <source>
        <dbReference type="ARBA" id="ARBA00022989"/>
    </source>
</evidence>
<dbReference type="KEGG" id="mgot:MgSA37_02719"/>
<dbReference type="Pfam" id="PF04138">
    <property type="entry name" value="GtrA_DPMS_TM"/>
    <property type="match status" value="1"/>
</dbReference>
<dbReference type="RefSeq" id="WP_096352519.1">
    <property type="nucleotide sequence ID" value="NZ_AP017313.1"/>
</dbReference>
<evidence type="ECO:0000256" key="4">
    <source>
        <dbReference type="ARBA" id="ARBA00023136"/>
    </source>
</evidence>
<dbReference type="GO" id="GO:0000271">
    <property type="term" value="P:polysaccharide biosynthetic process"/>
    <property type="evidence" value="ECO:0007669"/>
    <property type="project" value="InterPro"/>
</dbReference>
<keyword evidence="3" id="KW-1133">Transmembrane helix</keyword>
<dbReference type="AlphaFoldDB" id="A0A0X8X3P7"/>
<sequence length="161" mass="18622">MANQNLGNKLLKNQVVRFVFSAGVGFLVDVSAFYLFYHNLLVQKTYHIVYFTVRNYTLSFSISFFLGVLVNFLITRYLVFSESKLPPYKQFFRFVSVAFVGYFANLAVLKLFIQSFQMDPIVARPSAALSLFFLSFFVHKFFSFSLSLRHHASERSNAQSN</sequence>
<gene>
    <name evidence="5" type="ORF">MgSA37_02719</name>
</gene>
<keyword evidence="2" id="KW-0812">Transmembrane</keyword>
<name>A0A0X8X3P7_9SPHI</name>